<evidence type="ECO:0000313" key="3">
    <source>
        <dbReference type="Proteomes" id="UP000322454"/>
    </source>
</evidence>
<feature type="transmembrane region" description="Helical" evidence="1">
    <location>
        <begin position="113"/>
        <end position="131"/>
    </location>
</feature>
<keyword evidence="1" id="KW-0812">Transmembrane</keyword>
<gene>
    <name evidence="2" type="ORF">EVJ48_05085</name>
</gene>
<dbReference type="AlphaFoldDB" id="A0A520XDL3"/>
<dbReference type="Proteomes" id="UP000322454">
    <property type="component" value="Unassembled WGS sequence"/>
</dbReference>
<dbReference type="EMBL" id="SHMQ01000011">
    <property type="protein sequence ID" value="RZV39303.1"/>
    <property type="molecule type" value="Genomic_DNA"/>
</dbReference>
<proteinExistence type="predicted"/>
<feature type="transmembrane region" description="Helical" evidence="1">
    <location>
        <begin position="268"/>
        <end position="288"/>
    </location>
</feature>
<feature type="transmembrane region" description="Helical" evidence="1">
    <location>
        <begin position="233"/>
        <end position="256"/>
    </location>
</feature>
<evidence type="ECO:0000313" key="2">
    <source>
        <dbReference type="EMBL" id="RZV39303.1"/>
    </source>
</evidence>
<accession>A0A520XDL3</accession>
<reference evidence="2 3" key="1">
    <citation type="submission" date="2019-01" db="EMBL/GenBank/DDBJ databases">
        <title>Insights into ecological role of a new deltaproteobacterial order Candidatus Sinidesulfobacterales (Sva0485) by metagenomics and metatranscriptomics.</title>
        <authorList>
            <person name="Tan S."/>
            <person name="Liu J."/>
            <person name="Fang Y."/>
            <person name="Hedlund B."/>
            <person name="Lian Z.-H."/>
            <person name="Huang L.-Y."/>
            <person name="Li J.-T."/>
            <person name="Huang L.-N."/>
            <person name="Li W.-J."/>
            <person name="Jiang H.-C."/>
            <person name="Dong H.-L."/>
            <person name="Shu W.-S."/>
        </authorList>
    </citation>
    <scope>NUCLEOTIDE SEQUENCE [LARGE SCALE GENOMIC DNA]</scope>
    <source>
        <strain evidence="2">AP4</strain>
    </source>
</reference>
<evidence type="ECO:0000256" key="1">
    <source>
        <dbReference type="SAM" id="Phobius"/>
    </source>
</evidence>
<keyword evidence="1" id="KW-1133">Transmembrane helix</keyword>
<name>A0A520XDL3_9DELT</name>
<feature type="transmembrane region" description="Helical" evidence="1">
    <location>
        <begin position="347"/>
        <end position="371"/>
    </location>
</feature>
<comment type="caution">
    <text evidence="2">The sequence shown here is derived from an EMBL/GenBank/DDBJ whole genome shotgun (WGS) entry which is preliminary data.</text>
</comment>
<feature type="transmembrane region" description="Helical" evidence="1">
    <location>
        <begin position="308"/>
        <end position="326"/>
    </location>
</feature>
<feature type="transmembrane region" description="Helical" evidence="1">
    <location>
        <begin position="143"/>
        <end position="162"/>
    </location>
</feature>
<keyword evidence="1" id="KW-0472">Membrane</keyword>
<organism evidence="2 3">
    <name type="scientific">Candidatus Acidulodesulfobacterium acidiphilum</name>
    <dbReference type="NCBI Taxonomy" id="2597224"/>
    <lineage>
        <taxon>Bacteria</taxon>
        <taxon>Deltaproteobacteria</taxon>
        <taxon>Candidatus Acidulodesulfobacterales</taxon>
        <taxon>Candidatus Acidulodesulfobacterium</taxon>
    </lineage>
</organism>
<feature type="transmembrane region" description="Helical" evidence="1">
    <location>
        <begin position="20"/>
        <end position="41"/>
    </location>
</feature>
<sequence>MELKNMKMKIYTGLKHNLRYNFFITLVAFLSAILSIFLIFWSVSSIFNAKKCYASNPPASAASSKKGGAKSNDTAVSQSALSISKLKNGEDLSMLSIDSIPSALNNDSELSTFVTYIFYFLFALGIVLSFFEGYRAELTGAVFNYYGLFLRTALIAIGFLSWKQTGQSNFAQLILTLADKIQLYLIKQNILGIGQSVSQIVSSISGSLHSVSIPTVSSNGTASVKSGWNLNPVSWLAGAMHAITGAVLMGIIWFLFNIIYLAIQLFMALIQLVFLGLLFSMCPIILGFETIPYMRGIFGKWFKMFVEISFWGVMVALEQLIFFTILSKMESANMPSTGSGIGNIIGLFTFAEVITVFIVMIAINVSVPFLVAKLFEGISGEAHEKIKNVKSKVVSAGIAAVS</sequence>
<protein>
    <submittedName>
        <fullName evidence="2">Uncharacterized protein</fullName>
    </submittedName>
</protein>